<accession>A0A3D8Q4S3</accession>
<evidence type="ECO:0000313" key="2">
    <source>
        <dbReference type="EMBL" id="RDW56687.1"/>
    </source>
</evidence>
<keyword evidence="1" id="KW-0812">Transmembrane</keyword>
<evidence type="ECO:0000313" key="3">
    <source>
        <dbReference type="Proteomes" id="UP000256645"/>
    </source>
</evidence>
<protein>
    <submittedName>
        <fullName evidence="2">Uncharacterized protein</fullName>
    </submittedName>
</protein>
<reference evidence="2 3" key="1">
    <citation type="journal article" date="2018" name="IMA Fungus">
        <title>IMA Genome-F 9: Draft genome sequence of Annulohypoxylon stygium, Aspergillus mulundensis, Berkeleyomyces basicola (syn. Thielaviopsis basicola), Ceratocystis smalleyi, two Cercospora beticola strains, Coleophoma cylindrospora, Fusarium fracticaudum, Phialophora cf. hyalina, and Morchella septimelata.</title>
        <authorList>
            <person name="Wingfield B.D."/>
            <person name="Bills G.F."/>
            <person name="Dong Y."/>
            <person name="Huang W."/>
            <person name="Nel W.J."/>
            <person name="Swalarsk-Parry B.S."/>
            <person name="Vaghefi N."/>
            <person name="Wilken P.M."/>
            <person name="An Z."/>
            <person name="de Beer Z.W."/>
            <person name="De Vos L."/>
            <person name="Chen L."/>
            <person name="Duong T.A."/>
            <person name="Gao Y."/>
            <person name="Hammerbacher A."/>
            <person name="Kikkert J.R."/>
            <person name="Li Y."/>
            <person name="Li H."/>
            <person name="Li K."/>
            <person name="Li Q."/>
            <person name="Liu X."/>
            <person name="Ma X."/>
            <person name="Naidoo K."/>
            <person name="Pethybridge S.J."/>
            <person name="Sun J."/>
            <person name="Steenkamp E.T."/>
            <person name="van der Nest M.A."/>
            <person name="van Wyk S."/>
            <person name="Wingfield M.J."/>
            <person name="Xiong C."/>
            <person name="Yue Q."/>
            <person name="Zhang X."/>
        </authorList>
    </citation>
    <scope>NUCLEOTIDE SEQUENCE [LARGE SCALE GENOMIC DNA]</scope>
    <source>
        <strain evidence="2 3">BP6252</strain>
    </source>
</reference>
<name>A0A3D8Q4S3_9HELO</name>
<comment type="caution">
    <text evidence="2">The sequence shown here is derived from an EMBL/GenBank/DDBJ whole genome shotgun (WGS) entry which is preliminary data.</text>
</comment>
<keyword evidence="3" id="KW-1185">Reference proteome</keyword>
<proteinExistence type="predicted"/>
<dbReference type="Proteomes" id="UP000256645">
    <property type="component" value="Unassembled WGS sequence"/>
</dbReference>
<sequence length="335" mass="39416">MYDLEQLNLHLSTRRDIALRFWDSSSFNGEESPEDDAYFSYFEKQCRFARQNDDQDHPICTQANILDITQRLKAGDDRGEIVKCIISKVQGEQATYREHVEYAIDLTVCLWLMVHVNNARRGFTGLTPMPWPGGSLSSAVVAHFQHELILTNSIKLEKIFHACNIERIADVRIQWTSNLVDHLRFIEDGKRPILNIFHHTTFLYHHKTNTIFPPGLISETLQTIALLLPMHNLACKKWYLAQHARHSLDPLAITCGQLKLEERQVAHFKYWHDRLVIIKQYFDESQPRTIKQWWYDDRKRVQWFWVAIVLVVCTILFGIIQCFEGGWQIWKAYHP</sequence>
<dbReference type="OrthoDB" id="5428890at2759"/>
<evidence type="ECO:0000256" key="1">
    <source>
        <dbReference type="SAM" id="Phobius"/>
    </source>
</evidence>
<keyword evidence="1" id="KW-0472">Membrane</keyword>
<keyword evidence="1" id="KW-1133">Transmembrane helix</keyword>
<organism evidence="2 3">
    <name type="scientific">Coleophoma cylindrospora</name>
    <dbReference type="NCBI Taxonomy" id="1849047"/>
    <lineage>
        <taxon>Eukaryota</taxon>
        <taxon>Fungi</taxon>
        <taxon>Dikarya</taxon>
        <taxon>Ascomycota</taxon>
        <taxon>Pezizomycotina</taxon>
        <taxon>Leotiomycetes</taxon>
        <taxon>Helotiales</taxon>
        <taxon>Dermateaceae</taxon>
        <taxon>Coleophoma</taxon>
    </lineage>
</organism>
<dbReference type="AlphaFoldDB" id="A0A3D8Q4S3"/>
<feature type="transmembrane region" description="Helical" evidence="1">
    <location>
        <begin position="303"/>
        <end position="323"/>
    </location>
</feature>
<gene>
    <name evidence="2" type="ORF">BP6252_14039</name>
</gene>
<dbReference type="EMBL" id="PDLM01000034">
    <property type="protein sequence ID" value="RDW56687.1"/>
    <property type="molecule type" value="Genomic_DNA"/>
</dbReference>